<dbReference type="Proteomes" id="UP000478183">
    <property type="component" value="Unassembled WGS sequence"/>
</dbReference>
<feature type="region of interest" description="Disordered" evidence="2">
    <location>
        <begin position="282"/>
        <end position="302"/>
    </location>
</feature>
<dbReference type="EMBL" id="WMIE01000032">
    <property type="protein sequence ID" value="MTH80197.1"/>
    <property type="molecule type" value="Genomic_DNA"/>
</dbReference>
<dbReference type="InterPro" id="IPR018114">
    <property type="entry name" value="TRYPSIN_HIS"/>
</dbReference>
<keyword evidence="4" id="KW-0378">Hydrolase</keyword>
<evidence type="ECO:0000259" key="3">
    <source>
        <dbReference type="PROSITE" id="PS50240"/>
    </source>
</evidence>
<organism evidence="4 5">
    <name type="scientific">Paracoccus aestuariivivens</name>
    <dbReference type="NCBI Taxonomy" id="1820333"/>
    <lineage>
        <taxon>Bacteria</taxon>
        <taxon>Pseudomonadati</taxon>
        <taxon>Pseudomonadota</taxon>
        <taxon>Alphaproteobacteria</taxon>
        <taxon>Rhodobacterales</taxon>
        <taxon>Paracoccaceae</taxon>
        <taxon>Paracoccus</taxon>
    </lineage>
</organism>
<dbReference type="RefSeq" id="WP_155097548.1">
    <property type="nucleotide sequence ID" value="NZ_WMIE01000032.1"/>
</dbReference>
<dbReference type="GO" id="GO:0004252">
    <property type="term" value="F:serine-type endopeptidase activity"/>
    <property type="evidence" value="ECO:0007669"/>
    <property type="project" value="InterPro"/>
</dbReference>
<dbReference type="Pfam" id="PF00089">
    <property type="entry name" value="Trypsin"/>
    <property type="match status" value="1"/>
</dbReference>
<sequence>MIPPFRQLLFTLLTSVYLSEPAKAEPPLITAEDLRKIAPFAKESYIHDIIDSRENLEAHGINTRLRMAHFLAQVMTETGGLKSLEQSGLDIAADPDLARDSDVALAAALAFWSRNAINKAADSHDRLKVRVLVNGPAANGFAQSKAWFNKIWNEALRDRELLGFEANGDLVPTLGSQDVASFDEILEETGFLDPASLALENAGNARRESILAFQRENGLRETGELDLATEDALLDPLQWRHRQAGPDDTALLNLLHRDATVRIDLKTGAVIVRSASGFEASSGRVTATAGGPSTAPSATSTEPSEQLAALLAMATPIYPEYAPVGDFNENPPSGVVQYGVIGDDDRFAATLEFDPLSHPFSSTVYILFKNKYGEEKSCTGAMVAPKAVLTAAHCIHSGTVKGAPYSDFVVVPGWVGGSINFGDCKALSAQVMGGWLAATSHTELHESDLGLIKLDCEIGKETGWFAMRALGEEEVGLEITVQGYASDRDPRAMQWLSKDWIREMQARKGFHRADTYGGTSGAPIYVSADNKTLVGIHTNTYFGLEEPWKSNNGFSPLTPERLAIISDWIDK</sequence>
<accession>A0A6L6JI06</accession>
<dbReference type="Gene3D" id="2.40.10.10">
    <property type="entry name" value="Trypsin-like serine proteases"/>
    <property type="match status" value="2"/>
</dbReference>
<dbReference type="PROSITE" id="PS00134">
    <property type="entry name" value="TRYPSIN_HIS"/>
    <property type="match status" value="1"/>
</dbReference>
<evidence type="ECO:0000256" key="2">
    <source>
        <dbReference type="SAM" id="MobiDB-lite"/>
    </source>
</evidence>
<dbReference type="SUPFAM" id="SSF50494">
    <property type="entry name" value="Trypsin-like serine proteases"/>
    <property type="match status" value="1"/>
</dbReference>
<dbReference type="InterPro" id="IPR050966">
    <property type="entry name" value="Glutamyl_endopeptidase"/>
</dbReference>
<dbReference type="InterPro" id="IPR023346">
    <property type="entry name" value="Lysozyme-like_dom_sf"/>
</dbReference>
<feature type="domain" description="Peptidase S1" evidence="3">
    <location>
        <begin position="340"/>
        <end position="571"/>
    </location>
</feature>
<keyword evidence="1" id="KW-0732">Signal</keyword>
<protein>
    <submittedName>
        <fullName evidence="4">Trypsin-like serine protease</fullName>
    </submittedName>
</protein>
<dbReference type="PANTHER" id="PTHR15462:SF8">
    <property type="entry name" value="SERINE PROTEASE"/>
    <property type="match status" value="1"/>
</dbReference>
<dbReference type="InterPro" id="IPR036365">
    <property type="entry name" value="PGBD-like_sf"/>
</dbReference>
<proteinExistence type="predicted"/>
<name>A0A6L6JI06_9RHOB</name>
<dbReference type="InterPro" id="IPR043504">
    <property type="entry name" value="Peptidase_S1_PA_chymotrypsin"/>
</dbReference>
<dbReference type="PROSITE" id="PS50240">
    <property type="entry name" value="TRYPSIN_DOM"/>
    <property type="match status" value="1"/>
</dbReference>
<dbReference type="InterPro" id="IPR001254">
    <property type="entry name" value="Trypsin_dom"/>
</dbReference>
<dbReference type="SUPFAM" id="SSF53955">
    <property type="entry name" value="Lysozyme-like"/>
    <property type="match status" value="1"/>
</dbReference>
<evidence type="ECO:0000256" key="1">
    <source>
        <dbReference type="ARBA" id="ARBA00022729"/>
    </source>
</evidence>
<evidence type="ECO:0000313" key="5">
    <source>
        <dbReference type="Proteomes" id="UP000478183"/>
    </source>
</evidence>
<reference evidence="4 5" key="1">
    <citation type="submission" date="2019-11" db="EMBL/GenBank/DDBJ databases">
        <authorList>
            <person name="Dong K."/>
        </authorList>
    </citation>
    <scope>NUCLEOTIDE SEQUENCE [LARGE SCALE GENOMIC DNA]</scope>
    <source>
        <strain evidence="4 5">NBRC 111993</strain>
    </source>
</reference>
<gene>
    <name evidence="4" type="ORF">GL286_21100</name>
</gene>
<evidence type="ECO:0000313" key="4">
    <source>
        <dbReference type="EMBL" id="MTH80197.1"/>
    </source>
</evidence>
<keyword evidence="4" id="KW-0645">Protease</keyword>
<dbReference type="PANTHER" id="PTHR15462">
    <property type="entry name" value="SERINE PROTEASE"/>
    <property type="match status" value="1"/>
</dbReference>
<dbReference type="GO" id="GO:0006508">
    <property type="term" value="P:proteolysis"/>
    <property type="evidence" value="ECO:0007669"/>
    <property type="project" value="UniProtKB-KW"/>
</dbReference>
<dbReference type="OrthoDB" id="3078754at2"/>
<comment type="caution">
    <text evidence="4">The sequence shown here is derived from an EMBL/GenBank/DDBJ whole genome shotgun (WGS) entry which is preliminary data.</text>
</comment>
<dbReference type="SUPFAM" id="SSF47090">
    <property type="entry name" value="PGBD-like"/>
    <property type="match status" value="1"/>
</dbReference>
<dbReference type="InterPro" id="IPR009003">
    <property type="entry name" value="Peptidase_S1_PA"/>
</dbReference>
<keyword evidence="5" id="KW-1185">Reference proteome</keyword>
<feature type="compositionally biased region" description="Low complexity" evidence="2">
    <location>
        <begin position="286"/>
        <end position="302"/>
    </location>
</feature>
<dbReference type="AlphaFoldDB" id="A0A6L6JI06"/>